<accession>A0A9P1DIT3</accession>
<name>A0A9P1DIT3_9DINO</name>
<keyword evidence="6" id="KW-1185">Reference proteome</keyword>
<reference evidence="4" key="2">
    <citation type="submission" date="2024-04" db="EMBL/GenBank/DDBJ databases">
        <authorList>
            <person name="Chen Y."/>
            <person name="Shah S."/>
            <person name="Dougan E. K."/>
            <person name="Thang M."/>
            <person name="Chan C."/>
        </authorList>
    </citation>
    <scope>NUCLEOTIDE SEQUENCE [LARGE SCALE GENOMIC DNA]</scope>
</reference>
<dbReference type="GO" id="GO:0016538">
    <property type="term" value="F:cyclin-dependent protein serine/threonine kinase regulator activity"/>
    <property type="evidence" value="ECO:0007669"/>
    <property type="project" value="InterPro"/>
</dbReference>
<organism evidence="3">
    <name type="scientific">Cladocopium goreaui</name>
    <dbReference type="NCBI Taxonomy" id="2562237"/>
    <lineage>
        <taxon>Eukaryota</taxon>
        <taxon>Sar</taxon>
        <taxon>Alveolata</taxon>
        <taxon>Dinophyceae</taxon>
        <taxon>Suessiales</taxon>
        <taxon>Symbiodiniaceae</taxon>
        <taxon>Cladocopium</taxon>
    </lineage>
</organism>
<feature type="compositionally biased region" description="Polar residues" evidence="1">
    <location>
        <begin position="1"/>
        <end position="17"/>
    </location>
</feature>
<dbReference type="Proteomes" id="UP001152797">
    <property type="component" value="Unassembled WGS sequence"/>
</dbReference>
<evidence type="ECO:0000313" key="3">
    <source>
        <dbReference type="EMBL" id="CAI4011139.1"/>
    </source>
</evidence>
<dbReference type="InterPro" id="IPR036915">
    <property type="entry name" value="Cyclin-like_sf"/>
</dbReference>
<evidence type="ECO:0000256" key="1">
    <source>
        <dbReference type="SAM" id="MobiDB-lite"/>
    </source>
</evidence>
<dbReference type="CDD" id="cd20534">
    <property type="entry name" value="CYCLIN_CCNM_CCNQ_rpt1"/>
    <property type="match status" value="1"/>
</dbReference>
<dbReference type="SMART" id="SM00385">
    <property type="entry name" value="CYCLIN"/>
    <property type="match status" value="1"/>
</dbReference>
<comment type="caution">
    <text evidence="3">The sequence shown here is derived from an EMBL/GenBank/DDBJ whole genome shotgun (WGS) entry which is preliminary data.</text>
</comment>
<dbReference type="AlphaFoldDB" id="A0A9P1DIT3"/>
<evidence type="ECO:0000313" key="5">
    <source>
        <dbReference type="EMBL" id="CAL4798451.1"/>
    </source>
</evidence>
<evidence type="ECO:0000313" key="6">
    <source>
        <dbReference type="Proteomes" id="UP001152797"/>
    </source>
</evidence>
<feature type="compositionally biased region" description="Acidic residues" evidence="1">
    <location>
        <begin position="850"/>
        <end position="859"/>
    </location>
</feature>
<feature type="compositionally biased region" description="Basic and acidic residues" evidence="1">
    <location>
        <begin position="817"/>
        <end position="826"/>
    </location>
</feature>
<reference evidence="3" key="1">
    <citation type="submission" date="2022-10" db="EMBL/GenBank/DDBJ databases">
        <authorList>
            <person name="Chen Y."/>
            <person name="Dougan E. K."/>
            <person name="Chan C."/>
            <person name="Rhodes N."/>
            <person name="Thang M."/>
        </authorList>
    </citation>
    <scope>NUCLEOTIDE SEQUENCE</scope>
</reference>
<dbReference type="EMBL" id="CAMXCT010005024">
    <property type="protein sequence ID" value="CAI4011139.1"/>
    <property type="molecule type" value="Genomic_DNA"/>
</dbReference>
<proteinExistence type="predicted"/>
<dbReference type="GO" id="GO:0006357">
    <property type="term" value="P:regulation of transcription by RNA polymerase II"/>
    <property type="evidence" value="ECO:0007669"/>
    <property type="project" value="InterPro"/>
</dbReference>
<protein>
    <submittedName>
        <fullName evidence="5">Cyclin-Q (Cyclin-related protein FAM58A)</fullName>
    </submittedName>
</protein>
<dbReference type="Gene3D" id="1.10.472.10">
    <property type="entry name" value="Cyclin-like"/>
    <property type="match status" value="2"/>
</dbReference>
<sequence>MLSSSFPLNESNETSQHVGAVSKPMPLEKERSWGRLIWAVAADLALDTVTAASGCFFFQRFCLAERTEGDFDHHRLAMASLWLATKVRETSCRLRDIVNGFEVLLQRAESCGMPMEVYWAMRDEIVVHEQVLLRGLGFDVELTSAYAYLCEFSWMLGSSESQVLRLAWTLLNDAFRCEICAMASSDRLALGCLLLALELSRRVPSLQLEAAQLSSRLERLLREPQLEEFLGLGAGGEEIEDICRDLLAMYEDVADKEGRTNCSASGTELMQRLLFHWNHDVANQGWMGCVDARQFGQREAGHALHGATSCLLGYLGPEVSEAGCLLIGHLCSCTATKTGDLMPVRVKAHRDSQNNLCREGAVEIIVDVMTLYMKEVRSMTNKAHMLMQEKMKEAEGQRQKQDEVEMGLARPDRVAVNVFGKIGGGLKDRILKVQANIELRQAWQKVLDREVSVGRLLNAALQALLLLVVGNLNAIRQLSGNFYTYHLNKLLDLQEEFIDAAADAVKETKDRKDARRGVLRDESDGEDAPDKGLRIRGKVGRVEVPEGQERRSMLSVESLSLKCQVLVDALRGHAAKDRPKIVCKACRLFLLILEHHKGLICKANDQGKNQCRRVELQLRKAVPDDDLKFRDVFRPLESIVAAFIGVLKTHNENSPVISVVFSVLAKLRELALLSVPAGMHLNGSNAQQQWQALLFEAGGPETELVIRQASKRLHLALEETKKGDHRIETFKIDPSEIKGNGEWLTPRMREEVQEMIQIGEVLAADAFKANWEKKEEPERWERIYQKQQQLLAQAKYREDKKKAKEMGITYEEFHQRELEEQARKDAEEETSSSGVSSFDREERPKPGQPVEEEEEEQLNFDEEDVFGEAQWLRAIGFGSHDEEDFDRLWRGPITDVLMRNLPAPAPPDSKWAIEAAQRRREIIEQAEKSGEPLEDPDMDELLQIEMLESVQGKLKIRALVRPQDQIQANNIESRGKELTDPKGASTELVKEVAKSFRRSGYLMPKYGLAVRIQKRAASMTQLAQEAQKAT</sequence>
<dbReference type="SUPFAM" id="SSF47954">
    <property type="entry name" value="Cyclin-like"/>
    <property type="match status" value="2"/>
</dbReference>
<evidence type="ECO:0000313" key="4">
    <source>
        <dbReference type="EMBL" id="CAL1164514.1"/>
    </source>
</evidence>
<dbReference type="EMBL" id="CAMXCT020005024">
    <property type="protein sequence ID" value="CAL1164514.1"/>
    <property type="molecule type" value="Genomic_DNA"/>
</dbReference>
<dbReference type="PANTHER" id="PTHR10026">
    <property type="entry name" value="CYCLIN"/>
    <property type="match status" value="1"/>
</dbReference>
<feature type="region of interest" description="Disordered" evidence="1">
    <location>
        <begin position="1"/>
        <end position="21"/>
    </location>
</feature>
<dbReference type="EMBL" id="CAMXCT030005024">
    <property type="protein sequence ID" value="CAL4798451.1"/>
    <property type="molecule type" value="Genomic_DNA"/>
</dbReference>
<dbReference type="InterPro" id="IPR013763">
    <property type="entry name" value="Cyclin-like_dom"/>
</dbReference>
<evidence type="ECO:0000259" key="2">
    <source>
        <dbReference type="SMART" id="SM00385"/>
    </source>
</evidence>
<dbReference type="OrthoDB" id="431190at2759"/>
<dbReference type="InterPro" id="IPR048055">
    <property type="entry name" value="Cyclin-Q_first_cyclin_box"/>
</dbReference>
<feature type="domain" description="Cyclin-like" evidence="2">
    <location>
        <begin position="35"/>
        <end position="134"/>
    </location>
</feature>
<dbReference type="InterPro" id="IPR043198">
    <property type="entry name" value="Cyclin/Ssn8"/>
</dbReference>
<gene>
    <name evidence="3" type="ORF">C1SCF055_LOCUS36335</name>
</gene>
<feature type="region of interest" description="Disordered" evidence="1">
    <location>
        <begin position="817"/>
        <end position="859"/>
    </location>
</feature>